<name>A0A8J6P5Y9_9BACT</name>
<proteinExistence type="predicted"/>
<comment type="caution">
    <text evidence="1">The sequence shown here is derived from an EMBL/GenBank/DDBJ whole genome shotgun (WGS) entry which is preliminary data.</text>
</comment>
<dbReference type="Proteomes" id="UP000605201">
    <property type="component" value="Unassembled WGS sequence"/>
</dbReference>
<evidence type="ECO:0000313" key="2">
    <source>
        <dbReference type="Proteomes" id="UP000605201"/>
    </source>
</evidence>
<accession>A0A8J6P5Y9</accession>
<organism evidence="1 2">
    <name type="scientific">Candidatus Desulfatibia vada</name>
    <dbReference type="NCBI Taxonomy" id="2841696"/>
    <lineage>
        <taxon>Bacteria</taxon>
        <taxon>Pseudomonadati</taxon>
        <taxon>Thermodesulfobacteriota</taxon>
        <taxon>Desulfobacteria</taxon>
        <taxon>Desulfobacterales</taxon>
        <taxon>Desulfobacterales incertae sedis</taxon>
        <taxon>Candidatus Desulfatibia</taxon>
    </lineage>
</organism>
<protein>
    <submittedName>
        <fullName evidence="1">Uncharacterized protein</fullName>
    </submittedName>
</protein>
<dbReference type="InterPro" id="IPR045397">
    <property type="entry name" value="TumE-like"/>
</dbReference>
<dbReference type="EMBL" id="JACNIG010000411">
    <property type="protein sequence ID" value="MBC8434297.1"/>
    <property type="molecule type" value="Genomic_DNA"/>
</dbReference>
<reference evidence="1 2" key="1">
    <citation type="submission" date="2020-08" db="EMBL/GenBank/DDBJ databases">
        <title>Bridging the membrane lipid divide: bacteria of the FCB group superphylum have the potential to synthesize archaeal ether lipids.</title>
        <authorList>
            <person name="Villanueva L."/>
            <person name="Von Meijenfeldt F.A.B."/>
            <person name="Westbye A.B."/>
            <person name="Yadav S."/>
            <person name="Hopmans E.C."/>
            <person name="Dutilh B.E."/>
            <person name="Sinninghe Damste J.S."/>
        </authorList>
    </citation>
    <scope>NUCLEOTIDE SEQUENCE [LARGE SCALE GENOMIC DNA]</scope>
    <source>
        <strain evidence="1">NIOZ-UU17</strain>
    </source>
</reference>
<dbReference type="Pfam" id="PF20126">
    <property type="entry name" value="TumE"/>
    <property type="match status" value="1"/>
</dbReference>
<evidence type="ECO:0000313" key="1">
    <source>
        <dbReference type="EMBL" id="MBC8434297.1"/>
    </source>
</evidence>
<sequence length="131" mass="15105">MPIRQCIEESILLLTLSPIVESFTILKKRETEGDGFLRVKAVIVDGSLLEISMYWQLTEDDVRPVAYRFHWQDEETKLIKRWDNAKHHPEIKTFPFHVHAGEEKKVKESGAMELFDVLRILEAGAGKTDVA</sequence>
<dbReference type="AlphaFoldDB" id="A0A8J6P5Y9"/>
<gene>
    <name evidence="1" type="ORF">H8D96_20505</name>
</gene>